<comment type="similarity">
    <text evidence="1 2">Belongs to the actin family.</text>
</comment>
<dbReference type="InterPro" id="IPR043129">
    <property type="entry name" value="ATPase_NBD"/>
</dbReference>
<name>A0A5N4C252_CAMDR</name>
<dbReference type="STRING" id="9838.ENSCDRP00005010608"/>
<gene>
    <name evidence="3" type="ORF">Cadr_000002749</name>
</gene>
<evidence type="ECO:0000256" key="1">
    <source>
        <dbReference type="ARBA" id="ARBA00006752"/>
    </source>
</evidence>
<evidence type="ECO:0000256" key="2">
    <source>
        <dbReference type="RuleBase" id="RU000487"/>
    </source>
</evidence>
<dbReference type="Pfam" id="PF00022">
    <property type="entry name" value="Actin"/>
    <property type="match status" value="1"/>
</dbReference>
<dbReference type="AlphaFoldDB" id="A0A5N4C252"/>
<accession>A0A5N4C252</accession>
<dbReference type="FunFam" id="3.30.420.40:FF:000050">
    <property type="entry name" value="Actin, alpha skeletal muscle"/>
    <property type="match status" value="1"/>
</dbReference>
<dbReference type="Proteomes" id="UP000299084">
    <property type="component" value="Unassembled WGS sequence"/>
</dbReference>
<protein>
    <submittedName>
        <fullName evidence="3">Actin-related protein T1</fullName>
    </submittedName>
</protein>
<dbReference type="Gene3D" id="3.90.640.10">
    <property type="entry name" value="Actin, Chain A, domain 4"/>
    <property type="match status" value="1"/>
</dbReference>
<organism evidence="3 4">
    <name type="scientific">Camelus dromedarius</name>
    <name type="common">Dromedary</name>
    <name type="synonym">Arabian camel</name>
    <dbReference type="NCBI Taxonomy" id="9838"/>
    <lineage>
        <taxon>Eukaryota</taxon>
        <taxon>Metazoa</taxon>
        <taxon>Chordata</taxon>
        <taxon>Craniata</taxon>
        <taxon>Vertebrata</taxon>
        <taxon>Euteleostomi</taxon>
        <taxon>Mammalia</taxon>
        <taxon>Eutheria</taxon>
        <taxon>Laurasiatheria</taxon>
        <taxon>Artiodactyla</taxon>
        <taxon>Tylopoda</taxon>
        <taxon>Camelidae</taxon>
        <taxon>Camelus</taxon>
    </lineage>
</organism>
<keyword evidence="4" id="KW-1185">Reference proteome</keyword>
<dbReference type="InterPro" id="IPR004000">
    <property type="entry name" value="Actin"/>
</dbReference>
<dbReference type="EMBL" id="JWIN03000037">
    <property type="protein sequence ID" value="KAB1252955.1"/>
    <property type="molecule type" value="Genomic_DNA"/>
</dbReference>
<dbReference type="SMART" id="SM00268">
    <property type="entry name" value="ACTIN"/>
    <property type="match status" value="1"/>
</dbReference>
<comment type="caution">
    <text evidence="3">The sequence shown here is derived from an EMBL/GenBank/DDBJ whole genome shotgun (WGS) entry which is preliminary data.</text>
</comment>
<evidence type="ECO:0000313" key="4">
    <source>
        <dbReference type="Proteomes" id="UP000299084"/>
    </source>
</evidence>
<reference evidence="3 4" key="1">
    <citation type="journal article" date="2019" name="Mol. Ecol. Resour.">
        <title>Improving Illumina assemblies with Hi-C and long reads: an example with the North African dromedary.</title>
        <authorList>
            <person name="Elbers J.P."/>
            <person name="Rogers M.F."/>
            <person name="Perelman P.L."/>
            <person name="Proskuryakova A.A."/>
            <person name="Serdyukova N.A."/>
            <person name="Johnson W.E."/>
            <person name="Horin P."/>
            <person name="Corander J."/>
            <person name="Murphy D."/>
            <person name="Burger P.A."/>
        </authorList>
    </citation>
    <scope>NUCLEOTIDE SEQUENCE [LARGE SCALE GENOMIC DNA]</scope>
    <source>
        <strain evidence="3">Drom800</strain>
        <tissue evidence="3">Blood</tissue>
    </source>
</reference>
<evidence type="ECO:0000313" key="3">
    <source>
        <dbReference type="EMBL" id="KAB1252955.1"/>
    </source>
</evidence>
<dbReference type="PRINTS" id="PR00190">
    <property type="entry name" value="ACTIN"/>
</dbReference>
<dbReference type="SUPFAM" id="SSF53067">
    <property type="entry name" value="Actin-like ATPase domain"/>
    <property type="match status" value="2"/>
</dbReference>
<dbReference type="PANTHER" id="PTHR11937">
    <property type="entry name" value="ACTIN"/>
    <property type="match status" value="1"/>
</dbReference>
<proteinExistence type="inferred from homology"/>
<sequence>MSGEIGSRHVISSVMGYPKFNMSLTAENQRKYFVGEEAFCKYGALHLCYPIKYGLVVEWDDMEITWKQLSKWEMGVKPCQFPVLMTEPSWNPKEIQEKMAAMMFETFNVPAFYRSSHEVATLSPSASVSGLVDSGDGVTYSVPVFQDSSLPHGVNKLYMAGTNITEHLTRLLACGNKSSCLLNKALVDNIKEQVCSVALEPEKELCKRPKALLRVYILSDGNVFHTGDQLYQVPETLFAPNQLGIHNLGLSKMVSSSILKCDTYIQENLFAEIVLSGGTTHFPRHGERLRKELEQLASGGTPIKITASDSCFSEWISASVVTSPDSFKRCALPLQISRSWEICE</sequence>
<dbReference type="Gene3D" id="3.30.420.40">
    <property type="match status" value="2"/>
</dbReference>